<organism evidence="2 3">
    <name type="scientific">Magnetospirillum sulfuroxidans</name>
    <dbReference type="NCBI Taxonomy" id="611300"/>
    <lineage>
        <taxon>Bacteria</taxon>
        <taxon>Pseudomonadati</taxon>
        <taxon>Pseudomonadota</taxon>
        <taxon>Alphaproteobacteria</taxon>
        <taxon>Rhodospirillales</taxon>
        <taxon>Rhodospirillaceae</taxon>
        <taxon>Magnetospirillum</taxon>
    </lineage>
</organism>
<keyword evidence="3" id="KW-1185">Reference proteome</keyword>
<comment type="caution">
    <text evidence="2">The sequence shown here is derived from an EMBL/GenBank/DDBJ whole genome shotgun (WGS) entry which is preliminary data.</text>
</comment>
<sequence>MPKATTIIILLSVLLSSSACSSYKDDEQKKHDADAIISILGGKDDNYRPNNIVYIEHPKNRPFISTRLVAGSAQDQLDKVFRLNAIFKGFTVACAQDTEKNTVLIALNHNGTYTSYGIFQKNSPEAILCMTRGNQ</sequence>
<keyword evidence="1" id="KW-0732">Signal</keyword>
<name>A0ABS5I7J9_9PROT</name>
<feature type="signal peptide" evidence="1">
    <location>
        <begin position="1"/>
        <end position="21"/>
    </location>
</feature>
<dbReference type="EMBL" id="JAGTUF010000001">
    <property type="protein sequence ID" value="MBR9970405.1"/>
    <property type="molecule type" value="Genomic_DNA"/>
</dbReference>
<accession>A0ABS5I7J9</accession>
<evidence type="ECO:0000256" key="1">
    <source>
        <dbReference type="SAM" id="SignalP"/>
    </source>
</evidence>
<feature type="chain" id="PRO_5046425597" description="Lipoprotein" evidence="1">
    <location>
        <begin position="22"/>
        <end position="135"/>
    </location>
</feature>
<protein>
    <recommendedName>
        <fullName evidence="4">Lipoprotein</fullName>
    </recommendedName>
</protein>
<evidence type="ECO:0008006" key="4">
    <source>
        <dbReference type="Google" id="ProtNLM"/>
    </source>
</evidence>
<dbReference type="RefSeq" id="WP_211545900.1">
    <property type="nucleotide sequence ID" value="NZ_JAGTUF010000001.1"/>
</dbReference>
<evidence type="ECO:0000313" key="3">
    <source>
        <dbReference type="Proteomes" id="UP000680714"/>
    </source>
</evidence>
<dbReference type="PROSITE" id="PS51257">
    <property type="entry name" value="PROKAR_LIPOPROTEIN"/>
    <property type="match status" value="1"/>
</dbReference>
<evidence type="ECO:0000313" key="2">
    <source>
        <dbReference type="EMBL" id="MBR9970405.1"/>
    </source>
</evidence>
<reference evidence="2 3" key="1">
    <citation type="submission" date="2021-04" db="EMBL/GenBank/DDBJ databases">
        <title>Magnetospirillum sulfuroxidans sp. nov., a facultative chemolithoautotrophic sulfur-oxidizing alphaproteobacterium isolated from freshwater sediment and proposals for Paramagetospirillum gen. nov., and Magnetospirillaceae fam. nov.</title>
        <authorList>
            <person name="Koziaeva V."/>
            <person name="Geelhoed J.S."/>
            <person name="Sorokin D.Y."/>
            <person name="Grouzdev D.S."/>
        </authorList>
    </citation>
    <scope>NUCLEOTIDE SEQUENCE [LARGE SCALE GENOMIC DNA]</scope>
    <source>
        <strain evidence="2 3">J10</strain>
    </source>
</reference>
<dbReference type="Proteomes" id="UP000680714">
    <property type="component" value="Unassembled WGS sequence"/>
</dbReference>
<gene>
    <name evidence="2" type="ORF">KEC16_01600</name>
</gene>
<proteinExistence type="predicted"/>